<dbReference type="PANTHER" id="PTHR31806:SF1">
    <property type="entry name" value="PURINE-CYTOSINE PERMEASE FCY2-RELATED"/>
    <property type="match status" value="1"/>
</dbReference>
<dbReference type="Pfam" id="PF02133">
    <property type="entry name" value="Transp_cyt_pur"/>
    <property type="match status" value="1"/>
</dbReference>
<evidence type="ECO:0000256" key="1">
    <source>
        <dbReference type="ARBA" id="ARBA00004141"/>
    </source>
</evidence>
<evidence type="ECO:0000256" key="2">
    <source>
        <dbReference type="ARBA" id="ARBA00008974"/>
    </source>
</evidence>
<feature type="transmembrane region" description="Helical" evidence="8">
    <location>
        <begin position="438"/>
        <end position="458"/>
    </location>
</feature>
<dbReference type="RefSeq" id="WP_182953092.1">
    <property type="nucleotide sequence ID" value="NZ_JABEQM010000001.1"/>
</dbReference>
<comment type="caution">
    <text evidence="9">The sequence shown here is derived from an EMBL/GenBank/DDBJ whole genome shotgun (WGS) entry which is preliminary data.</text>
</comment>
<dbReference type="Gene3D" id="1.10.4160.10">
    <property type="entry name" value="Hydantoin permease"/>
    <property type="match status" value="1"/>
</dbReference>
<feature type="transmembrane region" description="Helical" evidence="8">
    <location>
        <begin position="398"/>
        <end position="418"/>
    </location>
</feature>
<keyword evidence="3 7" id="KW-0813">Transport</keyword>
<evidence type="ECO:0000256" key="8">
    <source>
        <dbReference type="SAM" id="Phobius"/>
    </source>
</evidence>
<evidence type="ECO:0000256" key="7">
    <source>
        <dbReference type="PIRNR" id="PIRNR002744"/>
    </source>
</evidence>
<evidence type="ECO:0000313" key="9">
    <source>
        <dbReference type="EMBL" id="MBB2200063.1"/>
    </source>
</evidence>
<keyword evidence="4 8" id="KW-0812">Transmembrane</keyword>
<feature type="transmembrane region" description="Helical" evidence="8">
    <location>
        <begin position="325"/>
        <end position="350"/>
    </location>
</feature>
<dbReference type="GO" id="GO:0005886">
    <property type="term" value="C:plasma membrane"/>
    <property type="evidence" value="ECO:0007669"/>
    <property type="project" value="TreeGrafter"/>
</dbReference>
<organism evidence="9 10">
    <name type="scientific">Gluconacetobacter tumulisoli</name>
    <dbReference type="NCBI Taxonomy" id="1286189"/>
    <lineage>
        <taxon>Bacteria</taxon>
        <taxon>Pseudomonadati</taxon>
        <taxon>Pseudomonadota</taxon>
        <taxon>Alphaproteobacteria</taxon>
        <taxon>Acetobacterales</taxon>
        <taxon>Acetobacteraceae</taxon>
        <taxon>Gluconacetobacter</taxon>
    </lineage>
</organism>
<feature type="transmembrane region" description="Helical" evidence="8">
    <location>
        <begin position="243"/>
        <end position="266"/>
    </location>
</feature>
<keyword evidence="10" id="KW-1185">Reference proteome</keyword>
<proteinExistence type="inferred from homology"/>
<evidence type="ECO:0000256" key="3">
    <source>
        <dbReference type="ARBA" id="ARBA00022448"/>
    </source>
</evidence>
<feature type="transmembrane region" description="Helical" evidence="8">
    <location>
        <begin position="286"/>
        <end position="313"/>
    </location>
</feature>
<dbReference type="AlphaFoldDB" id="A0A7W4PJR8"/>
<evidence type="ECO:0000256" key="5">
    <source>
        <dbReference type="ARBA" id="ARBA00022989"/>
    </source>
</evidence>
<feature type="transmembrane region" description="Helical" evidence="8">
    <location>
        <begin position="169"/>
        <end position="187"/>
    </location>
</feature>
<feature type="transmembrane region" description="Helical" evidence="8">
    <location>
        <begin position="101"/>
        <end position="122"/>
    </location>
</feature>
<dbReference type="GO" id="GO:0022857">
    <property type="term" value="F:transmembrane transporter activity"/>
    <property type="evidence" value="ECO:0007669"/>
    <property type="project" value="InterPro"/>
</dbReference>
<evidence type="ECO:0000256" key="4">
    <source>
        <dbReference type="ARBA" id="ARBA00022692"/>
    </source>
</evidence>
<comment type="subcellular location">
    <subcellularLocation>
        <location evidence="1">Membrane</location>
        <topology evidence="1">Multi-pass membrane protein</topology>
    </subcellularLocation>
</comment>
<feature type="transmembrane region" description="Helical" evidence="8">
    <location>
        <begin position="356"/>
        <end position="377"/>
    </location>
</feature>
<gene>
    <name evidence="9" type="ORF">HLH28_00455</name>
</gene>
<feature type="transmembrane region" description="Helical" evidence="8">
    <location>
        <begin position="142"/>
        <end position="162"/>
    </location>
</feature>
<feature type="transmembrane region" description="Helical" evidence="8">
    <location>
        <begin position="193"/>
        <end position="222"/>
    </location>
</feature>
<keyword evidence="5 8" id="KW-1133">Transmembrane helix</keyword>
<name>A0A7W4PJR8_9PROT</name>
<comment type="similarity">
    <text evidence="2 7">Belongs to the purine-cytosine permease (2.A.39) family.</text>
</comment>
<feature type="transmembrane region" description="Helical" evidence="8">
    <location>
        <begin position="33"/>
        <end position="53"/>
    </location>
</feature>
<sequence length="478" mass="49768">MGLTTEGAATGGIETGTIYSIPHAHRHGRSRDLFTVWFGSNMMMLTIVTGALATTVFHLSPVVGLLSVVAGNLVGAVFMALHAAQGPGLGVPQMVQTRGQFGSLGAVPVTVLMVVMYVGFAASNLVLGGEGLQSMTPGLGRMPGILIIAALVVPPVIWGYRLIHAATRLMTVLCGGAVLLSLLWVGVRAGGTVAWMSGGASVTGVLGAFSVSALWQIAYAPYVSDYSRYMPADERGMRMAFHATYWGTVLGSVLPMALGVVLGGLAHGGPVVATMSGLLGPVATPVMVILSVGIAVTDAMNVYCGTLSSLTVLQTFWPHARFGLGWRLAMAVVLMVAALLMALFFAGSFMESYTEFLNLLMAVLVPWTAINLVDYYLVRHGAYDVDSFFHADGGIYGYVNGPALICYVVGIAVQVPFLSNGLYTGPLARAMGGVDLSWLVGLAVTAPLYLWMAVRAGLTDVSGTMPDGGARIAAGNGL</sequence>
<dbReference type="Proteomes" id="UP000578030">
    <property type="component" value="Unassembled WGS sequence"/>
</dbReference>
<evidence type="ECO:0000256" key="6">
    <source>
        <dbReference type="ARBA" id="ARBA00023136"/>
    </source>
</evidence>
<dbReference type="InterPro" id="IPR001248">
    <property type="entry name" value="Pur-cyt_permease"/>
</dbReference>
<protein>
    <submittedName>
        <fullName evidence="9">Cytosine permease</fullName>
    </submittedName>
</protein>
<reference evidence="9 10" key="1">
    <citation type="submission" date="2020-04" db="EMBL/GenBank/DDBJ databases">
        <title>Description of novel Gluconacetobacter.</title>
        <authorList>
            <person name="Sombolestani A."/>
        </authorList>
    </citation>
    <scope>NUCLEOTIDE SEQUENCE [LARGE SCALE GENOMIC DNA]</scope>
    <source>
        <strain evidence="9 10">LMG 27802</strain>
    </source>
</reference>
<dbReference type="PIRSF" id="PIRSF002744">
    <property type="entry name" value="Pur-cyt_permease"/>
    <property type="match status" value="1"/>
</dbReference>
<dbReference type="InterPro" id="IPR026030">
    <property type="entry name" value="Pur-cyt_permease_Fcy2/21/22"/>
</dbReference>
<dbReference type="EMBL" id="JABEQM010000001">
    <property type="protein sequence ID" value="MBB2200063.1"/>
    <property type="molecule type" value="Genomic_DNA"/>
</dbReference>
<keyword evidence="6 7" id="KW-0472">Membrane</keyword>
<dbReference type="PANTHER" id="PTHR31806">
    <property type="entry name" value="PURINE-CYTOSINE PERMEASE FCY2-RELATED"/>
    <property type="match status" value="1"/>
</dbReference>
<feature type="transmembrane region" description="Helical" evidence="8">
    <location>
        <begin position="59"/>
        <end position="81"/>
    </location>
</feature>
<accession>A0A7W4PJR8</accession>
<evidence type="ECO:0000313" key="10">
    <source>
        <dbReference type="Proteomes" id="UP000578030"/>
    </source>
</evidence>